<dbReference type="AlphaFoldDB" id="A0A5C8D7F4"/>
<keyword evidence="1" id="KW-0802">TPR repeat</keyword>
<dbReference type="PROSITE" id="PS50005">
    <property type="entry name" value="TPR"/>
    <property type="match status" value="1"/>
</dbReference>
<gene>
    <name evidence="2" type="ORF">EPJ79_02640</name>
</gene>
<evidence type="ECO:0000256" key="1">
    <source>
        <dbReference type="PROSITE-ProRule" id="PRU00339"/>
    </source>
</evidence>
<dbReference type="EMBL" id="SAXU01000001">
    <property type="protein sequence ID" value="TXJ20072.1"/>
    <property type="molecule type" value="Genomic_DNA"/>
</dbReference>
<dbReference type="SUPFAM" id="SSF48452">
    <property type="entry name" value="TPR-like"/>
    <property type="match status" value="1"/>
</dbReference>
<feature type="repeat" description="TPR" evidence="1">
    <location>
        <begin position="43"/>
        <end position="76"/>
    </location>
</feature>
<dbReference type="SMART" id="SM00028">
    <property type="entry name" value="TPR"/>
    <property type="match status" value="2"/>
</dbReference>
<comment type="caution">
    <text evidence="2">The sequence shown here is derived from an EMBL/GenBank/DDBJ whole genome shotgun (WGS) entry which is preliminary data.</text>
</comment>
<organism evidence="2 3">
    <name type="scientific">Brachyspira aalborgi</name>
    <dbReference type="NCBI Taxonomy" id="29522"/>
    <lineage>
        <taxon>Bacteria</taxon>
        <taxon>Pseudomonadati</taxon>
        <taxon>Spirochaetota</taxon>
        <taxon>Spirochaetia</taxon>
        <taxon>Brachyspirales</taxon>
        <taxon>Brachyspiraceae</taxon>
        <taxon>Brachyspira</taxon>
    </lineage>
</organism>
<dbReference type="InterPro" id="IPR019734">
    <property type="entry name" value="TPR_rpt"/>
</dbReference>
<evidence type="ECO:0000313" key="3">
    <source>
        <dbReference type="Proteomes" id="UP000324638"/>
    </source>
</evidence>
<accession>A0A5C8D7F4</accession>
<dbReference type="InterPro" id="IPR011990">
    <property type="entry name" value="TPR-like_helical_dom_sf"/>
</dbReference>
<dbReference type="RefSeq" id="WP_147738339.1">
    <property type="nucleotide sequence ID" value="NZ_SAXU01000001.1"/>
</dbReference>
<dbReference type="Proteomes" id="UP000324638">
    <property type="component" value="Unassembled WGS sequence"/>
</dbReference>
<protein>
    <submittedName>
        <fullName evidence="2">Uncharacterized protein</fullName>
    </submittedName>
</protein>
<sequence length="144" mass="16492">MITISNDKIEELFNEAINKYDENNFNEAILIFEEILKKDKDNIKAIEDIGACYGKLGDNEKALEKFNEALALVNSKNDDESIIDISINKISSLFKLKDYDQIIAFTTETIEKVNISEKYNGNKLKSDLLNYIGIANYYLNNYGE</sequence>
<proteinExistence type="predicted"/>
<dbReference type="Gene3D" id="1.25.40.10">
    <property type="entry name" value="Tetratricopeptide repeat domain"/>
    <property type="match status" value="1"/>
</dbReference>
<evidence type="ECO:0000313" key="2">
    <source>
        <dbReference type="EMBL" id="TXJ20072.1"/>
    </source>
</evidence>
<reference evidence="2 3" key="1">
    <citation type="journal article" date="1992" name="Lakartidningen">
        <title>[Penicillin V and not amoxicillin is the first choice preparation in acute otitis].</title>
        <authorList>
            <person name="Kamme C."/>
            <person name="Lundgren K."/>
            <person name="Prellner K."/>
        </authorList>
    </citation>
    <scope>NUCLEOTIDE SEQUENCE [LARGE SCALE GENOMIC DNA]</scope>
    <source>
        <strain evidence="2 3">513A</strain>
    </source>
</reference>
<name>A0A5C8D7F4_9SPIR</name>